<keyword evidence="3" id="KW-1185">Reference proteome</keyword>
<proteinExistence type="predicted"/>
<sequence>MEYSSAPNRIETQSNESDDTDDEIFVKTIWPVDSDYKDQEDNDFQSSSENTADNDIKYNGTDCGEKGKH</sequence>
<dbReference type="AlphaFoldDB" id="A0A9W9ZWF3"/>
<dbReference type="EMBL" id="MU825572">
    <property type="protein sequence ID" value="KAJ7388193.1"/>
    <property type="molecule type" value="Genomic_DNA"/>
</dbReference>
<comment type="caution">
    <text evidence="2">The sequence shown here is derived from an EMBL/GenBank/DDBJ whole genome shotgun (WGS) entry which is preliminary data.</text>
</comment>
<evidence type="ECO:0000256" key="1">
    <source>
        <dbReference type="SAM" id="MobiDB-lite"/>
    </source>
</evidence>
<reference evidence="2" key="1">
    <citation type="submission" date="2023-01" db="EMBL/GenBank/DDBJ databases">
        <title>Genome assembly of the deep-sea coral Lophelia pertusa.</title>
        <authorList>
            <person name="Herrera S."/>
            <person name="Cordes E."/>
        </authorList>
    </citation>
    <scope>NUCLEOTIDE SEQUENCE</scope>
    <source>
        <strain evidence="2">USNM1676648</strain>
        <tissue evidence="2">Polyp</tissue>
    </source>
</reference>
<feature type="region of interest" description="Disordered" evidence="1">
    <location>
        <begin position="1"/>
        <end position="69"/>
    </location>
</feature>
<evidence type="ECO:0000313" key="2">
    <source>
        <dbReference type="EMBL" id="KAJ7388193.1"/>
    </source>
</evidence>
<protein>
    <submittedName>
        <fullName evidence="2">Uncharacterized protein</fullName>
    </submittedName>
</protein>
<accession>A0A9W9ZWF3</accession>
<feature type="compositionally biased region" description="Polar residues" evidence="1">
    <location>
        <begin position="44"/>
        <end position="53"/>
    </location>
</feature>
<evidence type="ECO:0000313" key="3">
    <source>
        <dbReference type="Proteomes" id="UP001163046"/>
    </source>
</evidence>
<name>A0A9W9ZWF3_9CNID</name>
<organism evidence="2 3">
    <name type="scientific">Desmophyllum pertusum</name>
    <dbReference type="NCBI Taxonomy" id="174260"/>
    <lineage>
        <taxon>Eukaryota</taxon>
        <taxon>Metazoa</taxon>
        <taxon>Cnidaria</taxon>
        <taxon>Anthozoa</taxon>
        <taxon>Hexacorallia</taxon>
        <taxon>Scleractinia</taxon>
        <taxon>Caryophylliina</taxon>
        <taxon>Caryophylliidae</taxon>
        <taxon>Desmophyllum</taxon>
    </lineage>
</organism>
<dbReference type="Proteomes" id="UP001163046">
    <property type="component" value="Unassembled WGS sequence"/>
</dbReference>
<feature type="compositionally biased region" description="Polar residues" evidence="1">
    <location>
        <begin position="1"/>
        <end position="15"/>
    </location>
</feature>
<gene>
    <name evidence="2" type="ORF">OS493_039307</name>
</gene>